<reference evidence="1 2" key="2">
    <citation type="journal article" date="2022" name="Mol. Ecol. Resour.">
        <title>The genomes of chicory, endive, great burdock and yacon provide insights into Asteraceae paleo-polyploidization history and plant inulin production.</title>
        <authorList>
            <person name="Fan W."/>
            <person name="Wang S."/>
            <person name="Wang H."/>
            <person name="Wang A."/>
            <person name="Jiang F."/>
            <person name="Liu H."/>
            <person name="Zhao H."/>
            <person name="Xu D."/>
            <person name="Zhang Y."/>
        </authorList>
    </citation>
    <scope>NUCLEOTIDE SEQUENCE [LARGE SCALE GENOMIC DNA]</scope>
    <source>
        <strain evidence="2">cv. Niubang</strain>
    </source>
</reference>
<keyword evidence="2" id="KW-1185">Reference proteome</keyword>
<proteinExistence type="predicted"/>
<accession>A0ACB8YIJ7</accession>
<sequence>MTIDGVPLKLGYYMVDAVNTTQMNLKVHNGVIPITVESLHRSLGLPTGGIDLANEESLDVDDNLTLFWRRQFINGRMTPHDIINEIRRTKVGDIKFMLNFLVLVVNTLGECSRTGQCKTEFLKKITGVHMIPEIDWSKYIYDCIPNSKTNWKRENSWAFYAGPLTFLMMRWRAKKNQDDKGILMMRTMEMYYGELGTKWV</sequence>
<reference evidence="2" key="1">
    <citation type="journal article" date="2022" name="Mol. Ecol. Resour.">
        <title>The genomes of chicory, endive, great burdock and yacon provide insights into Asteraceae palaeo-polyploidization history and plant inulin production.</title>
        <authorList>
            <person name="Fan W."/>
            <person name="Wang S."/>
            <person name="Wang H."/>
            <person name="Wang A."/>
            <person name="Jiang F."/>
            <person name="Liu H."/>
            <person name="Zhao H."/>
            <person name="Xu D."/>
            <person name="Zhang Y."/>
        </authorList>
    </citation>
    <scope>NUCLEOTIDE SEQUENCE [LARGE SCALE GENOMIC DNA]</scope>
    <source>
        <strain evidence="2">cv. Niubang</strain>
    </source>
</reference>
<dbReference type="EMBL" id="CM042058">
    <property type="protein sequence ID" value="KAI3685228.1"/>
    <property type="molecule type" value="Genomic_DNA"/>
</dbReference>
<gene>
    <name evidence="1" type="ORF">L6452_34466</name>
</gene>
<evidence type="ECO:0000313" key="1">
    <source>
        <dbReference type="EMBL" id="KAI3685228.1"/>
    </source>
</evidence>
<evidence type="ECO:0000313" key="2">
    <source>
        <dbReference type="Proteomes" id="UP001055879"/>
    </source>
</evidence>
<name>A0ACB8YIJ7_ARCLA</name>
<comment type="caution">
    <text evidence="1">The sequence shown here is derived from an EMBL/GenBank/DDBJ whole genome shotgun (WGS) entry which is preliminary data.</text>
</comment>
<protein>
    <submittedName>
        <fullName evidence="1">Uncharacterized protein</fullName>
    </submittedName>
</protein>
<organism evidence="1 2">
    <name type="scientific">Arctium lappa</name>
    <name type="common">Greater burdock</name>
    <name type="synonym">Lappa major</name>
    <dbReference type="NCBI Taxonomy" id="4217"/>
    <lineage>
        <taxon>Eukaryota</taxon>
        <taxon>Viridiplantae</taxon>
        <taxon>Streptophyta</taxon>
        <taxon>Embryophyta</taxon>
        <taxon>Tracheophyta</taxon>
        <taxon>Spermatophyta</taxon>
        <taxon>Magnoliopsida</taxon>
        <taxon>eudicotyledons</taxon>
        <taxon>Gunneridae</taxon>
        <taxon>Pentapetalae</taxon>
        <taxon>asterids</taxon>
        <taxon>campanulids</taxon>
        <taxon>Asterales</taxon>
        <taxon>Asteraceae</taxon>
        <taxon>Carduoideae</taxon>
        <taxon>Cardueae</taxon>
        <taxon>Arctiinae</taxon>
        <taxon>Arctium</taxon>
    </lineage>
</organism>
<dbReference type="Proteomes" id="UP001055879">
    <property type="component" value="Linkage Group LG12"/>
</dbReference>